<dbReference type="EMBL" id="LRIE01000072">
    <property type="protein sequence ID" value="KZM35290.1"/>
    <property type="molecule type" value="Genomic_DNA"/>
</dbReference>
<protein>
    <submittedName>
        <fullName evidence="2">Mycothiol acetyltransferase</fullName>
        <ecNumber evidence="2">2.3.1.189</ecNumber>
    </submittedName>
</protein>
<dbReference type="AlphaFoldDB" id="A0A163RK28"/>
<name>A0A163RK28_9CELL</name>
<keyword evidence="2" id="KW-0808">Transferase</keyword>
<evidence type="ECO:0000259" key="1">
    <source>
        <dbReference type="PROSITE" id="PS51186"/>
    </source>
</evidence>
<dbReference type="GO" id="GO:0035447">
    <property type="term" value="F:mycothiol synthase activity"/>
    <property type="evidence" value="ECO:0007669"/>
    <property type="project" value="UniProtKB-EC"/>
</dbReference>
<reference evidence="2 3" key="1">
    <citation type="submission" date="2016-01" db="EMBL/GenBank/DDBJ databases">
        <title>Genome sequence of Oerskovia enterophila VJag, an agar and cellulose degrading bacterium.</title>
        <authorList>
            <person name="Poehlein A."/>
            <person name="Jag V."/>
            <person name="Bengelsdorf F."/>
            <person name="Duerre P."/>
            <person name="Daniel R."/>
        </authorList>
    </citation>
    <scope>NUCLEOTIDE SEQUENCE [LARGE SCALE GENOMIC DNA]</scope>
    <source>
        <strain evidence="2 3">VJag</strain>
    </source>
</reference>
<gene>
    <name evidence="2" type="primary">mshD_5</name>
    <name evidence="2" type="ORF">OJAG_20780</name>
</gene>
<dbReference type="InterPro" id="IPR000182">
    <property type="entry name" value="GNAT_dom"/>
</dbReference>
<dbReference type="PROSITE" id="PS51186">
    <property type="entry name" value="GNAT"/>
    <property type="match status" value="1"/>
</dbReference>
<sequence length="175" mass="18635">MTLSRSTTGGATQGRSAIRVRPAGEDDLASIARIERRAARGANLDQVRLAMADPGRLVVVATIDDAVAGWAKTHWWPYSDGPAPVGHYLGGITVDPEARRRGVGAALTQARMDWVSGRASFVCYVVNATNAASIALHRRWGFHEVARATSFHTIQFTGGSGVLLRAGLDGMPQEA</sequence>
<dbReference type="Proteomes" id="UP000076447">
    <property type="component" value="Unassembled WGS sequence"/>
</dbReference>
<dbReference type="Pfam" id="PF00583">
    <property type="entry name" value="Acetyltransf_1"/>
    <property type="match status" value="1"/>
</dbReference>
<dbReference type="InterPro" id="IPR016181">
    <property type="entry name" value="Acyl_CoA_acyltransferase"/>
</dbReference>
<comment type="caution">
    <text evidence="2">The sequence shown here is derived from an EMBL/GenBank/DDBJ whole genome shotgun (WGS) entry which is preliminary data.</text>
</comment>
<dbReference type="PATRIC" id="fig|43678.3.peg.2166"/>
<dbReference type="RefSeq" id="WP_231907745.1">
    <property type="nucleotide sequence ID" value="NZ_LRIE01000072.1"/>
</dbReference>
<keyword evidence="2" id="KW-0012">Acyltransferase</keyword>
<dbReference type="PANTHER" id="PTHR43072">
    <property type="entry name" value="N-ACETYLTRANSFERASE"/>
    <property type="match status" value="1"/>
</dbReference>
<dbReference type="SUPFAM" id="SSF55729">
    <property type="entry name" value="Acyl-CoA N-acyltransferases (Nat)"/>
    <property type="match status" value="1"/>
</dbReference>
<evidence type="ECO:0000313" key="2">
    <source>
        <dbReference type="EMBL" id="KZM35290.1"/>
    </source>
</evidence>
<evidence type="ECO:0000313" key="3">
    <source>
        <dbReference type="Proteomes" id="UP000076447"/>
    </source>
</evidence>
<feature type="domain" description="N-acetyltransferase" evidence="1">
    <location>
        <begin position="18"/>
        <end position="169"/>
    </location>
</feature>
<dbReference type="CDD" id="cd04301">
    <property type="entry name" value="NAT_SF"/>
    <property type="match status" value="1"/>
</dbReference>
<proteinExistence type="predicted"/>
<organism evidence="2 3">
    <name type="scientific">Oerskovia enterophila</name>
    <dbReference type="NCBI Taxonomy" id="43678"/>
    <lineage>
        <taxon>Bacteria</taxon>
        <taxon>Bacillati</taxon>
        <taxon>Actinomycetota</taxon>
        <taxon>Actinomycetes</taxon>
        <taxon>Micrococcales</taxon>
        <taxon>Cellulomonadaceae</taxon>
        <taxon>Oerskovia</taxon>
    </lineage>
</organism>
<dbReference type="Gene3D" id="3.40.630.30">
    <property type="match status" value="1"/>
</dbReference>
<dbReference type="STRING" id="43678.OJAG_20780"/>
<accession>A0A163RK28</accession>
<dbReference type="EC" id="2.3.1.189" evidence="2"/>